<evidence type="ECO:0000256" key="2">
    <source>
        <dbReference type="ARBA" id="ARBA00023015"/>
    </source>
</evidence>
<evidence type="ECO:0000313" key="6">
    <source>
        <dbReference type="EMBL" id="MCS4557403.1"/>
    </source>
</evidence>
<keyword evidence="7" id="KW-1185">Reference proteome</keyword>
<name>A0ABT2FM46_9GAMM</name>
<evidence type="ECO:0000256" key="3">
    <source>
        <dbReference type="ARBA" id="ARBA00023125"/>
    </source>
</evidence>
<dbReference type="CDD" id="cd08474">
    <property type="entry name" value="PBP2_CrgA_like_5"/>
    <property type="match status" value="1"/>
</dbReference>
<dbReference type="InterPro" id="IPR058163">
    <property type="entry name" value="LysR-type_TF_proteobact-type"/>
</dbReference>
<dbReference type="InterPro" id="IPR000847">
    <property type="entry name" value="LysR_HTH_N"/>
</dbReference>
<dbReference type="PRINTS" id="PR00039">
    <property type="entry name" value="HTHLYSR"/>
</dbReference>
<organism evidence="6 7">
    <name type="scientific">Shewanella electrica</name>
    <dbReference type="NCBI Taxonomy" id="515560"/>
    <lineage>
        <taxon>Bacteria</taxon>
        <taxon>Pseudomonadati</taxon>
        <taxon>Pseudomonadota</taxon>
        <taxon>Gammaproteobacteria</taxon>
        <taxon>Alteromonadales</taxon>
        <taxon>Shewanellaceae</taxon>
        <taxon>Shewanella</taxon>
    </lineage>
</organism>
<dbReference type="InterPro" id="IPR005119">
    <property type="entry name" value="LysR_subst-bd"/>
</dbReference>
<keyword evidence="4" id="KW-0804">Transcription</keyword>
<evidence type="ECO:0000313" key="7">
    <source>
        <dbReference type="Proteomes" id="UP001201549"/>
    </source>
</evidence>
<proteinExistence type="inferred from homology"/>
<keyword evidence="2" id="KW-0805">Transcription regulation</keyword>
<dbReference type="Proteomes" id="UP001201549">
    <property type="component" value="Unassembled WGS sequence"/>
</dbReference>
<sequence>MSQENFNDLYAFVCVAQEGSFTKAAAKLNVSQSALSQTVRNLEQRMGIRLLSRTTRSVATTHAGERLFVKLAPLFEDVTQELQDINELRDCPRGLIRITTPEFAIEHVMWPGVKRFVEKYPDVTLELNADNRLVDIVGERYDAGVRLGEMLAKDMIAMPISPELRIAVVGSPSYFAQHGIPRHPKELMQHRCINWRLPTVGGLLPWEFERDGEKISIRPNNSLILNTSTAGVRAAVDSMGLFYTMEEAVQAELENGSLVRVLEDWCAPFPGFYLYYPSRHHRSQAFSLFLEEMRCKEGRCS</sequence>
<evidence type="ECO:0000256" key="4">
    <source>
        <dbReference type="ARBA" id="ARBA00023163"/>
    </source>
</evidence>
<dbReference type="RefSeq" id="WP_238896882.1">
    <property type="nucleotide sequence ID" value="NZ_JAKOGG010000009.1"/>
</dbReference>
<dbReference type="Pfam" id="PF03466">
    <property type="entry name" value="LysR_substrate"/>
    <property type="match status" value="1"/>
</dbReference>
<protein>
    <submittedName>
        <fullName evidence="6">LysR family transcriptional regulator</fullName>
    </submittedName>
</protein>
<comment type="similarity">
    <text evidence="1">Belongs to the LysR transcriptional regulatory family.</text>
</comment>
<reference evidence="6 7" key="1">
    <citation type="submission" date="2022-02" db="EMBL/GenBank/DDBJ databases">
        <authorList>
            <person name="Zhuang L."/>
        </authorList>
    </citation>
    <scope>NUCLEOTIDE SEQUENCE [LARGE SCALE GENOMIC DNA]</scope>
    <source>
        <strain evidence="6 7">C32</strain>
    </source>
</reference>
<comment type="caution">
    <text evidence="6">The sequence shown here is derived from an EMBL/GenBank/DDBJ whole genome shotgun (WGS) entry which is preliminary data.</text>
</comment>
<dbReference type="PROSITE" id="PS50931">
    <property type="entry name" value="HTH_LYSR"/>
    <property type="match status" value="1"/>
</dbReference>
<dbReference type="SUPFAM" id="SSF53850">
    <property type="entry name" value="Periplasmic binding protein-like II"/>
    <property type="match status" value="1"/>
</dbReference>
<gene>
    <name evidence="6" type="ORF">L9G74_13205</name>
</gene>
<evidence type="ECO:0000259" key="5">
    <source>
        <dbReference type="PROSITE" id="PS50931"/>
    </source>
</evidence>
<dbReference type="SUPFAM" id="SSF46785">
    <property type="entry name" value="Winged helix' DNA-binding domain"/>
    <property type="match status" value="1"/>
</dbReference>
<evidence type="ECO:0000256" key="1">
    <source>
        <dbReference type="ARBA" id="ARBA00009437"/>
    </source>
</evidence>
<dbReference type="PANTHER" id="PTHR30537:SF1">
    <property type="entry name" value="HTH-TYPE TRANSCRIPTIONAL REGULATOR PGRR"/>
    <property type="match status" value="1"/>
</dbReference>
<dbReference type="InterPro" id="IPR036390">
    <property type="entry name" value="WH_DNA-bd_sf"/>
</dbReference>
<dbReference type="EMBL" id="JAKOGG010000009">
    <property type="protein sequence ID" value="MCS4557403.1"/>
    <property type="molecule type" value="Genomic_DNA"/>
</dbReference>
<dbReference type="Gene3D" id="3.40.190.290">
    <property type="match status" value="1"/>
</dbReference>
<keyword evidence="3" id="KW-0238">DNA-binding</keyword>
<dbReference type="PANTHER" id="PTHR30537">
    <property type="entry name" value="HTH-TYPE TRANSCRIPTIONAL REGULATOR"/>
    <property type="match status" value="1"/>
</dbReference>
<dbReference type="InterPro" id="IPR036388">
    <property type="entry name" value="WH-like_DNA-bd_sf"/>
</dbReference>
<dbReference type="Pfam" id="PF00126">
    <property type="entry name" value="HTH_1"/>
    <property type="match status" value="1"/>
</dbReference>
<feature type="domain" description="HTH lysR-type" evidence="5">
    <location>
        <begin position="4"/>
        <end position="61"/>
    </location>
</feature>
<dbReference type="Gene3D" id="1.10.10.10">
    <property type="entry name" value="Winged helix-like DNA-binding domain superfamily/Winged helix DNA-binding domain"/>
    <property type="match status" value="1"/>
</dbReference>
<reference evidence="7" key="2">
    <citation type="submission" date="2023-07" db="EMBL/GenBank/DDBJ databases">
        <title>Shewanella mangrovi sp. nov., an acetaldehyde- degrading bacterium isolated from mangrove sediment.</title>
        <authorList>
            <person name="Liu Y."/>
        </authorList>
    </citation>
    <scope>NUCLEOTIDE SEQUENCE [LARGE SCALE GENOMIC DNA]</scope>
    <source>
        <strain evidence="7">C32</strain>
    </source>
</reference>
<accession>A0ABT2FM46</accession>